<organism evidence="1 2">
    <name type="scientific">Serendipita indica (strain DSM 11827)</name>
    <name type="common">Root endophyte fungus</name>
    <name type="synonym">Piriformospora indica</name>
    <dbReference type="NCBI Taxonomy" id="1109443"/>
    <lineage>
        <taxon>Eukaryota</taxon>
        <taxon>Fungi</taxon>
        <taxon>Dikarya</taxon>
        <taxon>Basidiomycota</taxon>
        <taxon>Agaricomycotina</taxon>
        <taxon>Agaricomycetes</taxon>
        <taxon>Sebacinales</taxon>
        <taxon>Serendipitaceae</taxon>
        <taxon>Serendipita</taxon>
    </lineage>
</organism>
<evidence type="ECO:0000313" key="1">
    <source>
        <dbReference type="EMBL" id="CCA72574.1"/>
    </source>
</evidence>
<sequence>MSSLQDPMFLLSGEPFGLITPAGPALSVNHTSPIRTLTEVPDNGFITNCFQHLHRQEAELMRTTLYAILDAWWWRINEYSLAPVGALDVFVSAAIGPMYTCKFCTGGFDDPDNAISCVRGHINV</sequence>
<dbReference type="InParanoid" id="G4TMN1"/>
<gene>
    <name evidence="1" type="ORF">PIIN_06511</name>
</gene>
<proteinExistence type="predicted"/>
<dbReference type="HOGENOM" id="CLU_2004801_0_0_1"/>
<dbReference type="OrthoDB" id="3271468at2759"/>
<dbReference type="AlphaFoldDB" id="G4TMN1"/>
<keyword evidence="2" id="KW-1185">Reference proteome</keyword>
<evidence type="ECO:0000313" key="2">
    <source>
        <dbReference type="Proteomes" id="UP000007148"/>
    </source>
</evidence>
<reference evidence="1 2" key="1">
    <citation type="journal article" date="2011" name="PLoS Pathog.">
        <title>Endophytic Life Strategies Decoded by Genome and Transcriptome Analyses of the Mutualistic Root Symbiont Piriformospora indica.</title>
        <authorList>
            <person name="Zuccaro A."/>
            <person name="Lahrmann U."/>
            <person name="Guldener U."/>
            <person name="Langen G."/>
            <person name="Pfiffi S."/>
            <person name="Biedenkopf D."/>
            <person name="Wong P."/>
            <person name="Samans B."/>
            <person name="Grimm C."/>
            <person name="Basiewicz M."/>
            <person name="Murat C."/>
            <person name="Martin F."/>
            <person name="Kogel K.H."/>
        </authorList>
    </citation>
    <scope>NUCLEOTIDE SEQUENCE [LARGE SCALE GENOMIC DNA]</scope>
    <source>
        <strain evidence="1 2">DSM 11827</strain>
    </source>
</reference>
<dbReference type="EMBL" id="CAFZ01000171">
    <property type="protein sequence ID" value="CCA72574.1"/>
    <property type="molecule type" value="Genomic_DNA"/>
</dbReference>
<name>G4TMN1_SERID</name>
<protein>
    <submittedName>
        <fullName evidence="1">Uncharacterized protein</fullName>
    </submittedName>
</protein>
<dbReference type="Proteomes" id="UP000007148">
    <property type="component" value="Unassembled WGS sequence"/>
</dbReference>
<accession>G4TMN1</accession>
<comment type="caution">
    <text evidence="1">The sequence shown here is derived from an EMBL/GenBank/DDBJ whole genome shotgun (WGS) entry which is preliminary data.</text>
</comment>